<reference evidence="2" key="1">
    <citation type="submission" date="2020-09" db="EMBL/GenBank/DDBJ databases">
        <title>Genome-Enabled Discovery of Anthraquinone Biosynthesis in Senna tora.</title>
        <authorList>
            <person name="Kang S.-H."/>
            <person name="Pandey R.P."/>
            <person name="Lee C.-M."/>
            <person name="Sim J.-S."/>
            <person name="Jeong J.-T."/>
            <person name="Choi B.-S."/>
            <person name="Jung M."/>
            <person name="Ginzburg D."/>
            <person name="Zhao K."/>
            <person name="Won S.Y."/>
            <person name="Oh T.-J."/>
            <person name="Yu Y."/>
            <person name="Kim N.-H."/>
            <person name="Lee O.R."/>
            <person name="Lee T.-H."/>
            <person name="Bashyal P."/>
            <person name="Kim T.-S."/>
            <person name="Lee W.-H."/>
            <person name="Kawkins C."/>
            <person name="Kim C.-K."/>
            <person name="Kim J.S."/>
            <person name="Ahn B.O."/>
            <person name="Rhee S.Y."/>
            <person name="Sohng J.K."/>
        </authorList>
    </citation>
    <scope>NUCLEOTIDE SEQUENCE</scope>
    <source>
        <tissue evidence="2">Leaf</tissue>
    </source>
</reference>
<proteinExistence type="predicted"/>
<gene>
    <name evidence="2" type="ORF">G2W53_014072</name>
</gene>
<protein>
    <submittedName>
        <fullName evidence="2">Uncharacterized protein</fullName>
    </submittedName>
</protein>
<dbReference type="Proteomes" id="UP000634136">
    <property type="component" value="Unassembled WGS sequence"/>
</dbReference>
<evidence type="ECO:0000313" key="2">
    <source>
        <dbReference type="EMBL" id="KAF7831739.1"/>
    </source>
</evidence>
<evidence type="ECO:0000313" key="3">
    <source>
        <dbReference type="Proteomes" id="UP000634136"/>
    </source>
</evidence>
<evidence type="ECO:0000256" key="1">
    <source>
        <dbReference type="SAM" id="MobiDB-lite"/>
    </source>
</evidence>
<feature type="compositionally biased region" description="Low complexity" evidence="1">
    <location>
        <begin position="22"/>
        <end position="36"/>
    </location>
</feature>
<feature type="region of interest" description="Disordered" evidence="1">
    <location>
        <begin position="1"/>
        <end position="48"/>
    </location>
</feature>
<dbReference type="AlphaFoldDB" id="A0A834WSW1"/>
<name>A0A834WSW1_9FABA</name>
<sequence length="48" mass="4862">MVDEKRKDEDGKTEREGKEDGAAAVMAAGTAATAARPGGGGMPLVMEV</sequence>
<organism evidence="2 3">
    <name type="scientific">Senna tora</name>
    <dbReference type="NCBI Taxonomy" id="362788"/>
    <lineage>
        <taxon>Eukaryota</taxon>
        <taxon>Viridiplantae</taxon>
        <taxon>Streptophyta</taxon>
        <taxon>Embryophyta</taxon>
        <taxon>Tracheophyta</taxon>
        <taxon>Spermatophyta</taxon>
        <taxon>Magnoliopsida</taxon>
        <taxon>eudicotyledons</taxon>
        <taxon>Gunneridae</taxon>
        <taxon>Pentapetalae</taxon>
        <taxon>rosids</taxon>
        <taxon>fabids</taxon>
        <taxon>Fabales</taxon>
        <taxon>Fabaceae</taxon>
        <taxon>Caesalpinioideae</taxon>
        <taxon>Cassia clade</taxon>
        <taxon>Senna</taxon>
    </lineage>
</organism>
<accession>A0A834WSW1</accession>
<feature type="compositionally biased region" description="Basic and acidic residues" evidence="1">
    <location>
        <begin position="1"/>
        <end position="21"/>
    </location>
</feature>
<keyword evidence="3" id="KW-1185">Reference proteome</keyword>
<comment type="caution">
    <text evidence="2">The sequence shown here is derived from an EMBL/GenBank/DDBJ whole genome shotgun (WGS) entry which is preliminary data.</text>
</comment>
<dbReference type="EMBL" id="JAAIUW010000005">
    <property type="protein sequence ID" value="KAF7831739.1"/>
    <property type="molecule type" value="Genomic_DNA"/>
</dbReference>